<gene>
    <name evidence="1" type="ORF">CwatDRAFT_0693</name>
</gene>
<reference evidence="1" key="2">
    <citation type="submission" date="2005-06" db="EMBL/GenBank/DDBJ databases">
        <title>Sequencing of the draft genome and assembly of Crocosphaera watsonii WH 8501.</title>
        <authorList>
            <consortium name="US DOE Joint Genome Institute (JGI-PGF)"/>
            <person name="Copeland A."/>
            <person name="Lucas S."/>
            <person name="Lapidus A."/>
            <person name="Barry K."/>
            <person name="Detter C."/>
            <person name="Glavina T."/>
            <person name="Hammon N."/>
            <person name="Israni S."/>
            <person name="Pitluck S."/>
            <person name="Richardson P."/>
        </authorList>
    </citation>
    <scope>NUCLEOTIDE SEQUENCE [LARGE SCALE GENOMIC DNA]</scope>
    <source>
        <strain evidence="1">WH 8501</strain>
    </source>
</reference>
<dbReference type="AlphaFoldDB" id="Q4BVN9"/>
<protein>
    <submittedName>
        <fullName evidence="1">RNA polymerase gamma-subunit</fullName>
    </submittedName>
</protein>
<evidence type="ECO:0000313" key="2">
    <source>
        <dbReference type="Proteomes" id="UP000003922"/>
    </source>
</evidence>
<comment type="caution">
    <text evidence="1">The sequence shown here is derived from an EMBL/GenBank/DDBJ whole genome shotgun (WGS) entry which is preliminary data.</text>
</comment>
<accession>Q4BVN9</accession>
<keyword evidence="2" id="KW-1185">Reference proteome</keyword>
<reference evidence="1" key="3">
    <citation type="submission" date="2016-12" db="EMBL/GenBank/DDBJ databases">
        <title>Annotation of the draft genome assembly of Crocosphaera watsonii WH 8501.</title>
        <authorList>
            <consortium name="US DOE Joint Genome Institute (JGI-ORNL)"/>
            <person name="Larimer F."/>
            <person name="Land M."/>
        </authorList>
    </citation>
    <scope>NUCLEOTIDE SEQUENCE</scope>
    <source>
        <strain evidence="1">WH 8501</strain>
    </source>
</reference>
<sequence length="42" mass="4936">MVKHYRERRVREIDGEAVSMFIKTTPGRIIYNKTIQEALTIA</sequence>
<reference evidence="1" key="1">
    <citation type="submission" date="2004-02" db="EMBL/GenBank/DDBJ databases">
        <authorList>
            <consortium name="DOE Joint Genome Institute"/>
        </authorList>
    </citation>
    <scope>NUCLEOTIDE SEQUENCE [LARGE SCALE GENOMIC DNA]</scope>
    <source>
        <strain evidence="1">WH 8501</strain>
    </source>
</reference>
<dbReference type="Proteomes" id="UP000003922">
    <property type="component" value="Unassembled WGS sequence"/>
</dbReference>
<dbReference type="KEGG" id="cwa:CwatDRAFT_0693"/>
<evidence type="ECO:0000313" key="1">
    <source>
        <dbReference type="EMBL" id="EAM47966.1"/>
    </source>
</evidence>
<dbReference type="EMBL" id="AADV02000198">
    <property type="protein sequence ID" value="EAM47966.1"/>
    <property type="molecule type" value="Genomic_DNA"/>
</dbReference>
<proteinExistence type="predicted"/>
<organism evidence="1 2">
    <name type="scientific">Crocosphaera watsonii WH 8501</name>
    <dbReference type="NCBI Taxonomy" id="165597"/>
    <lineage>
        <taxon>Bacteria</taxon>
        <taxon>Bacillati</taxon>
        <taxon>Cyanobacteriota</taxon>
        <taxon>Cyanophyceae</taxon>
        <taxon>Oscillatoriophycideae</taxon>
        <taxon>Chroococcales</taxon>
        <taxon>Aphanothecaceae</taxon>
        <taxon>Crocosphaera</taxon>
    </lineage>
</organism>
<name>Q4BVN9_CROWT</name>